<dbReference type="AlphaFoldDB" id="A0A1R1SBU6"/>
<organism evidence="2 3">
    <name type="scientific">Streptomyces sparsogenes DSM 40356</name>
    <dbReference type="NCBI Taxonomy" id="1331668"/>
    <lineage>
        <taxon>Bacteria</taxon>
        <taxon>Bacillati</taxon>
        <taxon>Actinomycetota</taxon>
        <taxon>Actinomycetes</taxon>
        <taxon>Kitasatosporales</taxon>
        <taxon>Streptomycetaceae</taxon>
        <taxon>Streptomyces</taxon>
    </lineage>
</organism>
<evidence type="ECO:0000256" key="1">
    <source>
        <dbReference type="ARBA" id="ARBA00023002"/>
    </source>
</evidence>
<keyword evidence="1" id="KW-0560">Oxidoreductase</keyword>
<name>A0A1R1SBU6_9ACTN</name>
<dbReference type="GO" id="GO:0050660">
    <property type="term" value="F:flavin adenine dinucleotide binding"/>
    <property type="evidence" value="ECO:0007669"/>
    <property type="project" value="InterPro"/>
</dbReference>
<keyword evidence="3" id="KW-1185">Reference proteome</keyword>
<dbReference type="Gene3D" id="3.30.43.10">
    <property type="entry name" value="Uridine Diphospho-n-acetylenolpyruvylglucosamine Reductase, domain 2"/>
    <property type="match status" value="1"/>
</dbReference>
<dbReference type="RefSeq" id="WP_065967138.1">
    <property type="nucleotide sequence ID" value="NZ_ASQP01000387.1"/>
</dbReference>
<evidence type="ECO:0000313" key="2">
    <source>
        <dbReference type="EMBL" id="OMI35795.1"/>
    </source>
</evidence>
<dbReference type="EMBL" id="ASQP01000387">
    <property type="protein sequence ID" value="OMI35795.1"/>
    <property type="molecule type" value="Genomic_DNA"/>
</dbReference>
<accession>A0A1R1SBU6</accession>
<proteinExistence type="predicted"/>
<comment type="caution">
    <text evidence="2">The sequence shown here is derived from an EMBL/GenBank/DDBJ whole genome shotgun (WGS) entry which is preliminary data.</text>
</comment>
<dbReference type="SUPFAM" id="SSF56176">
    <property type="entry name" value="FAD-binding/transporter-associated domain-like"/>
    <property type="match status" value="1"/>
</dbReference>
<dbReference type="InterPro" id="IPR036318">
    <property type="entry name" value="FAD-bd_PCMH-like_sf"/>
</dbReference>
<evidence type="ECO:0000313" key="3">
    <source>
        <dbReference type="Proteomes" id="UP000186168"/>
    </source>
</evidence>
<dbReference type="GeneID" id="96747224"/>
<dbReference type="Proteomes" id="UP000186168">
    <property type="component" value="Unassembled WGS sequence"/>
</dbReference>
<reference evidence="2 3" key="1">
    <citation type="submission" date="2013-05" db="EMBL/GenBank/DDBJ databases">
        <title>Genome sequence of Streptomyces sparsogenes DSM 40356.</title>
        <authorList>
            <person name="Coyne S."/>
            <person name="Seebeck F.P."/>
        </authorList>
    </citation>
    <scope>NUCLEOTIDE SEQUENCE [LARGE SCALE GENOMIC DNA]</scope>
    <source>
        <strain evidence="2 3">DSM 40356</strain>
    </source>
</reference>
<dbReference type="GO" id="GO:0016491">
    <property type="term" value="F:oxidoreductase activity"/>
    <property type="evidence" value="ECO:0007669"/>
    <property type="project" value="UniProtKB-KW"/>
</dbReference>
<dbReference type="STRING" id="67365.GCA_001704635_02414"/>
<protein>
    <submittedName>
        <fullName evidence="2">FAD/FMN-containing dehydrogenase</fullName>
    </submittedName>
</protein>
<gene>
    <name evidence="2" type="ORF">SPAR_29571</name>
</gene>
<sequence>MPSQQTEAQERALVERLRSSLRGEVIDRSHPGYDEARAVWNGLIERRPSVIARCAGTADVVEAVAAATRR</sequence>
<dbReference type="InterPro" id="IPR016167">
    <property type="entry name" value="FAD-bd_PCMH_sub1"/>
</dbReference>